<accession>A0A5N7BDL3</accession>
<keyword evidence="2" id="KW-1185">Reference proteome</keyword>
<organism evidence="1 2">
    <name type="scientific">Aspergillus bertholletiae</name>
    <dbReference type="NCBI Taxonomy" id="1226010"/>
    <lineage>
        <taxon>Eukaryota</taxon>
        <taxon>Fungi</taxon>
        <taxon>Dikarya</taxon>
        <taxon>Ascomycota</taxon>
        <taxon>Pezizomycotina</taxon>
        <taxon>Eurotiomycetes</taxon>
        <taxon>Eurotiomycetidae</taxon>
        <taxon>Eurotiales</taxon>
        <taxon>Aspergillaceae</taxon>
        <taxon>Aspergillus</taxon>
        <taxon>Aspergillus subgen. Circumdati</taxon>
    </lineage>
</organism>
<protein>
    <submittedName>
        <fullName evidence="1">Uncharacterized protein</fullName>
    </submittedName>
</protein>
<evidence type="ECO:0000313" key="1">
    <source>
        <dbReference type="EMBL" id="KAE8379858.1"/>
    </source>
</evidence>
<dbReference type="Proteomes" id="UP000326198">
    <property type="component" value="Unassembled WGS sequence"/>
</dbReference>
<dbReference type="EMBL" id="ML736188">
    <property type="protein sequence ID" value="KAE8379858.1"/>
    <property type="molecule type" value="Genomic_DNA"/>
</dbReference>
<proteinExistence type="predicted"/>
<name>A0A5N7BDL3_9EURO</name>
<gene>
    <name evidence="1" type="ORF">BDV26DRAFT_290870</name>
</gene>
<dbReference type="AlphaFoldDB" id="A0A5N7BDL3"/>
<evidence type="ECO:0000313" key="2">
    <source>
        <dbReference type="Proteomes" id="UP000326198"/>
    </source>
</evidence>
<reference evidence="1 2" key="1">
    <citation type="submission" date="2019-04" db="EMBL/GenBank/DDBJ databases">
        <title>Friends and foes A comparative genomics studyof 23 Aspergillus species from section Flavi.</title>
        <authorList>
            <consortium name="DOE Joint Genome Institute"/>
            <person name="Kjaerbolling I."/>
            <person name="Vesth T."/>
            <person name="Frisvad J.C."/>
            <person name="Nybo J.L."/>
            <person name="Theobald S."/>
            <person name="Kildgaard S."/>
            <person name="Isbrandt T."/>
            <person name="Kuo A."/>
            <person name="Sato A."/>
            <person name="Lyhne E.K."/>
            <person name="Kogle M.E."/>
            <person name="Wiebenga A."/>
            <person name="Kun R.S."/>
            <person name="Lubbers R.J."/>
            <person name="Makela M.R."/>
            <person name="Barry K."/>
            <person name="Chovatia M."/>
            <person name="Clum A."/>
            <person name="Daum C."/>
            <person name="Haridas S."/>
            <person name="He G."/>
            <person name="LaButti K."/>
            <person name="Lipzen A."/>
            <person name="Mondo S."/>
            <person name="Riley R."/>
            <person name="Salamov A."/>
            <person name="Simmons B.A."/>
            <person name="Magnuson J.K."/>
            <person name="Henrissat B."/>
            <person name="Mortensen U.H."/>
            <person name="Larsen T.O."/>
            <person name="Devries R.P."/>
            <person name="Grigoriev I.V."/>
            <person name="Machida M."/>
            <person name="Baker S.E."/>
            <person name="Andersen M.R."/>
        </authorList>
    </citation>
    <scope>NUCLEOTIDE SEQUENCE [LARGE SCALE GENOMIC DNA]</scope>
    <source>
        <strain evidence="1 2">IBT 29228</strain>
    </source>
</reference>
<sequence>MIFPFNLKWLEVPHNLSGLAPTTLYPHYPASHHTRKIQFASSRRAEENRNHDLTICVFLTLILITWRASCPAVWTLNDPRSFCLALSSSLSWVLSGFRGRFPYC</sequence>